<dbReference type="Proteomes" id="UP000199073">
    <property type="component" value="Unassembled WGS sequence"/>
</dbReference>
<keyword evidence="2" id="KW-0472">Membrane</keyword>
<keyword evidence="5" id="KW-1185">Reference proteome</keyword>
<organism evidence="3 5">
    <name type="scientific">Desulforhopalus singaporensis</name>
    <dbReference type="NCBI Taxonomy" id="91360"/>
    <lineage>
        <taxon>Bacteria</taxon>
        <taxon>Pseudomonadati</taxon>
        <taxon>Thermodesulfobacteriota</taxon>
        <taxon>Desulfobulbia</taxon>
        <taxon>Desulfobulbales</taxon>
        <taxon>Desulfocapsaceae</taxon>
        <taxon>Desulforhopalus</taxon>
    </lineage>
</organism>
<accession>A0A1H0W5G3</accession>
<evidence type="ECO:0000313" key="4">
    <source>
        <dbReference type="EMBL" id="SDP85914.1"/>
    </source>
</evidence>
<evidence type="ECO:0000313" key="3">
    <source>
        <dbReference type="EMBL" id="SDP85828.1"/>
    </source>
</evidence>
<keyword evidence="2" id="KW-0812">Transmembrane</keyword>
<dbReference type="AlphaFoldDB" id="A0A1H0W5G3"/>
<keyword evidence="2" id="KW-1133">Transmembrane helix</keyword>
<dbReference type="EMBL" id="FNJI01000102">
    <property type="protein sequence ID" value="SDP85914.1"/>
    <property type="molecule type" value="Genomic_DNA"/>
</dbReference>
<name>A0A1H0W5G3_9BACT</name>
<dbReference type="EMBL" id="FNJI01000101">
    <property type="protein sequence ID" value="SDP85828.1"/>
    <property type="molecule type" value="Genomic_DNA"/>
</dbReference>
<dbReference type="RefSeq" id="WP_092226410.1">
    <property type="nucleotide sequence ID" value="NZ_FNJI01000101.1"/>
</dbReference>
<reference evidence="3 5" key="1">
    <citation type="submission" date="2016-10" db="EMBL/GenBank/DDBJ databases">
        <authorList>
            <person name="de Groot N.N."/>
        </authorList>
    </citation>
    <scope>NUCLEOTIDE SEQUENCE [LARGE SCALE GENOMIC DNA]</scope>
    <source>
        <strain evidence="3 5">DSM 12130</strain>
    </source>
</reference>
<dbReference type="STRING" id="91360.SAMN05660330_04421"/>
<evidence type="ECO:0000256" key="2">
    <source>
        <dbReference type="SAM" id="Phobius"/>
    </source>
</evidence>
<evidence type="ECO:0008006" key="6">
    <source>
        <dbReference type="Google" id="ProtNLM"/>
    </source>
</evidence>
<feature type="compositionally biased region" description="Basic and acidic residues" evidence="1">
    <location>
        <begin position="116"/>
        <end position="139"/>
    </location>
</feature>
<dbReference type="OrthoDB" id="5461381at2"/>
<sequence length="303" mass="34320">MNTDIRIAVSFRGNRKRKKLALLLGPGATDYLLDLWIGVAMSNPTGMLVAWDEHDIALEAGWQKDSKEFVDALMKVGFLEINDDGVYQLHDWEDHQGYVIHAQDRRERAKKAAAARWEKKKNDKKQEDNAKGKQDACVEQCKEHADSNAPTPTPTPIPTPIVTDYCPEPSEEVAEPEATDEPVESPVLVFPLIPRDGDFPVLQKDIDEWQETFPGIDVLQVLKRARQWSIDNPKRRKTKAGIRNHISTWLSKEQNKARAAPGSVPHGKVNCEICQYNQRAPCKNLNKEGFDKERCDSYKPIAN</sequence>
<evidence type="ECO:0000313" key="5">
    <source>
        <dbReference type="Proteomes" id="UP000199073"/>
    </source>
</evidence>
<feature type="region of interest" description="Disordered" evidence="1">
    <location>
        <begin position="110"/>
        <end position="139"/>
    </location>
</feature>
<protein>
    <recommendedName>
        <fullName evidence="6">Phage replisome organizer, putative, N-terminal region</fullName>
    </recommendedName>
</protein>
<feature type="transmembrane region" description="Helical" evidence="2">
    <location>
        <begin position="20"/>
        <end position="39"/>
    </location>
</feature>
<evidence type="ECO:0000256" key="1">
    <source>
        <dbReference type="SAM" id="MobiDB-lite"/>
    </source>
</evidence>
<gene>
    <name evidence="3" type="ORF">SAMN05660330_04421</name>
    <name evidence="4" type="ORF">SAMN05660330_04425</name>
</gene>
<proteinExistence type="predicted"/>